<dbReference type="SUPFAM" id="SSF46894">
    <property type="entry name" value="C-terminal effector domain of the bipartite response regulators"/>
    <property type="match status" value="1"/>
</dbReference>
<dbReference type="InterPro" id="IPR011990">
    <property type="entry name" value="TPR-like_helical_dom_sf"/>
</dbReference>
<dbReference type="CDD" id="cd06170">
    <property type="entry name" value="LuxR_C_like"/>
    <property type="match status" value="1"/>
</dbReference>
<dbReference type="RefSeq" id="WP_378304682.1">
    <property type="nucleotide sequence ID" value="NZ_JBHTJA010000092.1"/>
</dbReference>
<gene>
    <name evidence="5" type="ORF">ACFQ11_29870</name>
</gene>
<dbReference type="Pfam" id="PF13191">
    <property type="entry name" value="AAA_16"/>
    <property type="match status" value="1"/>
</dbReference>
<dbReference type="InterPro" id="IPR041664">
    <property type="entry name" value="AAA_16"/>
</dbReference>
<evidence type="ECO:0000313" key="6">
    <source>
        <dbReference type="Proteomes" id="UP001596972"/>
    </source>
</evidence>
<comment type="caution">
    <text evidence="5">The sequence shown here is derived from an EMBL/GenBank/DDBJ whole genome shotgun (WGS) entry which is preliminary data.</text>
</comment>
<reference evidence="6" key="1">
    <citation type="journal article" date="2019" name="Int. J. Syst. Evol. Microbiol.">
        <title>The Global Catalogue of Microorganisms (GCM) 10K type strain sequencing project: providing services to taxonomists for standard genome sequencing and annotation.</title>
        <authorList>
            <consortium name="The Broad Institute Genomics Platform"/>
            <consortium name="The Broad Institute Genome Sequencing Center for Infectious Disease"/>
            <person name="Wu L."/>
            <person name="Ma J."/>
        </authorList>
    </citation>
    <scope>NUCLEOTIDE SEQUENCE [LARGE SCALE GENOMIC DNA]</scope>
    <source>
        <strain evidence="6">JCM 31202</strain>
    </source>
</reference>
<evidence type="ECO:0000256" key="2">
    <source>
        <dbReference type="ARBA" id="ARBA00022840"/>
    </source>
</evidence>
<feature type="region of interest" description="Disordered" evidence="3">
    <location>
        <begin position="574"/>
        <end position="597"/>
    </location>
</feature>
<evidence type="ECO:0000256" key="3">
    <source>
        <dbReference type="SAM" id="MobiDB-lite"/>
    </source>
</evidence>
<dbReference type="SMART" id="SM00421">
    <property type="entry name" value="HTH_LUXR"/>
    <property type="match status" value="1"/>
</dbReference>
<dbReference type="SUPFAM" id="SSF52540">
    <property type="entry name" value="P-loop containing nucleoside triphosphate hydrolases"/>
    <property type="match status" value="1"/>
</dbReference>
<dbReference type="EMBL" id="JBHTJA010000092">
    <property type="protein sequence ID" value="MFD0904626.1"/>
    <property type="molecule type" value="Genomic_DNA"/>
</dbReference>
<dbReference type="InterPro" id="IPR016032">
    <property type="entry name" value="Sig_transdc_resp-reg_C-effctor"/>
</dbReference>
<feature type="domain" description="HTH luxR-type" evidence="4">
    <location>
        <begin position="910"/>
        <end position="975"/>
    </location>
</feature>
<dbReference type="PROSITE" id="PS50043">
    <property type="entry name" value="HTH_LUXR_2"/>
    <property type="match status" value="1"/>
</dbReference>
<dbReference type="PANTHER" id="PTHR16305:SF35">
    <property type="entry name" value="TRANSCRIPTIONAL ACTIVATOR DOMAIN"/>
    <property type="match status" value="1"/>
</dbReference>
<sequence>MGTFERDVILDELKTIYEESSRGQGRVVLVSGGVAVGKTELLYRFAEHVMRSGALLLSAVGSAAEHGVRMGVIGQLFYSAELPAEHAADVDCWVDAAATGANGGSPVRLMQKACSVLLGLARSRPLVIAVDDVHLADAESLQTLLSLHRRIGAARVLIVLNQRVPVDRDKRELQVELARRPYFRGIELRPLTAGEVAGWLAARLPAPPDDELAEAVYRLSGGNPLLVTALVEDHRAESARSRGRRSAPAVAGAFAHAMQTCLQRCDETALRTARAAAVLGASAERNRIARVLDLEAAAVTAALERLERDGLMEGHGFRHPRALAAVLEDLSAEEGGALHRAVADVLREDDAPDVETSAHLVAAGSAPETHSVPILENGARQEIARDNTRRAIDCLELALQARLPEAKAASLTAALVRTQWRVRAAAVAHRLDALLAADAGGHLGTRESLLLVRSLAWFGRSADAAAVLARLTDPADPSDAMERWMTIEWLRGWHPEIAARLRAAEPDAAGPPVGPEPGGAHVPAARNGTFREAAGRPAEAAAVGRVAVAGGGHARDRGRAGSAANGGVNGDANGGGVNGGANHGGAVQTAAAGGGRRPARTRAAEGEAVDGAELTLQSCQVNDAAPDVVIYAMHQLLRAGRIDRARFWCRLLLEEADVTWRAVLLDVEAEIAWHRGDLAAVERHARAALDALPAQGWGVAIVSPLSKLILAGTGRGDEAEVRRLLRQEIPDGARRTRFWLQLLHARGTHFLATDRFHAALSDFQAAGWLAAEWGLDRPSIVPWRSDLAQVYLRISRVDGARELVREQLALTGPGEKRIRGISWRVLAHTTTAMKERLALLGKAAEAFQDCGARYELALTYADLGRARSAIGEVGRARMMARHTLQLAEACGADALYERLLPDMAPAEEAGAAGLEKLSGAERRVATHAARGMTNREIARKLYVTESTVEQHLTRVYRKLEINKRSELPARVPMELTDDTA</sequence>
<keyword evidence="2" id="KW-0067">ATP-binding</keyword>
<feature type="compositionally biased region" description="Gly residues" evidence="3">
    <location>
        <begin position="574"/>
        <end position="583"/>
    </location>
</feature>
<proteinExistence type="predicted"/>
<dbReference type="Proteomes" id="UP001596972">
    <property type="component" value="Unassembled WGS sequence"/>
</dbReference>
<keyword evidence="6" id="KW-1185">Reference proteome</keyword>
<protein>
    <submittedName>
        <fullName evidence="5">AAA family ATPase</fullName>
    </submittedName>
</protein>
<dbReference type="Gene3D" id="1.10.10.10">
    <property type="entry name" value="Winged helix-like DNA-binding domain superfamily/Winged helix DNA-binding domain"/>
    <property type="match status" value="1"/>
</dbReference>
<organism evidence="5 6">
    <name type="scientific">Actinomadura sediminis</name>
    <dbReference type="NCBI Taxonomy" id="1038904"/>
    <lineage>
        <taxon>Bacteria</taxon>
        <taxon>Bacillati</taxon>
        <taxon>Actinomycetota</taxon>
        <taxon>Actinomycetes</taxon>
        <taxon>Streptosporangiales</taxon>
        <taxon>Thermomonosporaceae</taxon>
        <taxon>Actinomadura</taxon>
    </lineage>
</organism>
<dbReference type="InterPro" id="IPR036388">
    <property type="entry name" value="WH-like_DNA-bd_sf"/>
</dbReference>
<dbReference type="Gene3D" id="1.25.40.10">
    <property type="entry name" value="Tetratricopeptide repeat domain"/>
    <property type="match status" value="1"/>
</dbReference>
<accession>A0ABW3EXQ4</accession>
<dbReference type="PRINTS" id="PR00038">
    <property type="entry name" value="HTHLUXR"/>
</dbReference>
<evidence type="ECO:0000259" key="4">
    <source>
        <dbReference type="PROSITE" id="PS50043"/>
    </source>
</evidence>
<keyword evidence="1" id="KW-0547">Nucleotide-binding</keyword>
<name>A0ABW3EXQ4_9ACTN</name>
<evidence type="ECO:0000256" key="1">
    <source>
        <dbReference type="ARBA" id="ARBA00022741"/>
    </source>
</evidence>
<dbReference type="InterPro" id="IPR027417">
    <property type="entry name" value="P-loop_NTPase"/>
</dbReference>
<dbReference type="Pfam" id="PF00196">
    <property type="entry name" value="GerE"/>
    <property type="match status" value="1"/>
</dbReference>
<evidence type="ECO:0000313" key="5">
    <source>
        <dbReference type="EMBL" id="MFD0904626.1"/>
    </source>
</evidence>
<dbReference type="InterPro" id="IPR000792">
    <property type="entry name" value="Tscrpt_reg_LuxR_C"/>
</dbReference>
<dbReference type="PROSITE" id="PS00622">
    <property type="entry name" value="HTH_LUXR_1"/>
    <property type="match status" value="1"/>
</dbReference>
<dbReference type="PANTHER" id="PTHR16305">
    <property type="entry name" value="TESTICULAR SOLUBLE ADENYLYL CYCLASE"/>
    <property type="match status" value="1"/>
</dbReference>